<dbReference type="EMBL" id="CP005074">
    <property type="protein sequence ID" value="AGR40796.1"/>
    <property type="molecule type" value="Genomic_DNA"/>
</dbReference>
<sequence length="184" mass="21557">MVNNSIIKVDQQKFENNEIFIQDINKKVIDIFSSNLRMWKLIENNLTLNPEDLKLDLQKIDSVATTSNQYMFKYFSLKLSFKDDEINFFNIVGKIYNYNFVPIEILNKDTFIELNKNIEKAQNKFISQEAFITIAFNGNEKQNIICTKENIGSQIGEEGCDWDGEQWVSINELKKDNLVFCQLD</sequence>
<dbReference type="Proteomes" id="UP000014984">
    <property type="component" value="Chromosome"/>
</dbReference>
<dbReference type="PATRIC" id="fig|1276220.3.peg.112"/>
<proteinExistence type="predicted"/>
<dbReference type="AlphaFoldDB" id="S5LW26"/>
<evidence type="ECO:0000313" key="2">
    <source>
        <dbReference type="Proteomes" id="UP000014984"/>
    </source>
</evidence>
<dbReference type="KEGG" id="stai:STAIW_v1c01100"/>
<dbReference type="STRING" id="1276220.STAIW_v1c01100"/>
<reference evidence="1 2" key="1">
    <citation type="journal article" date="2013" name="Genome Biol. Evol.">
        <title>Comparison of metabolic capacities and inference of gene content evolution in mosquito-associated Spiroplasma diminutum and S. taiwanense.</title>
        <authorList>
            <person name="Lo W.S."/>
            <person name="Ku C."/>
            <person name="Chen L.L."/>
            <person name="Chang T.H."/>
            <person name="Kuo C.H."/>
        </authorList>
    </citation>
    <scope>NUCLEOTIDE SEQUENCE [LARGE SCALE GENOMIC DNA]</scope>
    <source>
        <strain evidence="1">CT-1</strain>
    </source>
</reference>
<organism evidence="1 2">
    <name type="scientific">Spiroplasma taiwanense CT-1</name>
    <dbReference type="NCBI Taxonomy" id="1276220"/>
    <lineage>
        <taxon>Bacteria</taxon>
        <taxon>Bacillati</taxon>
        <taxon>Mycoplasmatota</taxon>
        <taxon>Mollicutes</taxon>
        <taxon>Entomoplasmatales</taxon>
        <taxon>Spiroplasmataceae</taxon>
        <taxon>Spiroplasma</taxon>
    </lineage>
</organism>
<name>S5LW26_9MOLU</name>
<gene>
    <name evidence="1" type="ORF">STAIW_v1c01100</name>
</gene>
<dbReference type="HOGENOM" id="CLU_1467351_0_0_14"/>
<evidence type="ECO:0000313" key="1">
    <source>
        <dbReference type="EMBL" id="AGR40796.1"/>
    </source>
</evidence>
<accession>S5LW26</accession>
<protein>
    <submittedName>
        <fullName evidence="1">Uncharacterized protein</fullName>
    </submittedName>
</protein>
<keyword evidence="2" id="KW-1185">Reference proteome</keyword>
<dbReference type="RefSeq" id="WP_020833935.1">
    <property type="nucleotide sequence ID" value="NC_021846.1"/>
</dbReference>